<reference evidence="2 3" key="1">
    <citation type="submission" date="2017-12" db="EMBL/GenBank/DDBJ databases">
        <title>Draft genome sequence of Ralstonia pickettii 52.</title>
        <authorList>
            <person name="Zheng B."/>
        </authorList>
    </citation>
    <scope>NUCLEOTIDE SEQUENCE [LARGE SCALE GENOMIC DNA]</scope>
    <source>
        <strain evidence="2 3">52</strain>
    </source>
</reference>
<feature type="compositionally biased region" description="Basic and acidic residues" evidence="1">
    <location>
        <begin position="76"/>
        <end position="88"/>
    </location>
</feature>
<feature type="region of interest" description="Disordered" evidence="1">
    <location>
        <begin position="76"/>
        <end position="97"/>
    </location>
</feature>
<proteinExistence type="predicted"/>
<protein>
    <submittedName>
        <fullName evidence="2">Uncharacterized protein</fullName>
    </submittedName>
</protein>
<sequence>MRNDYSRERRRWDAISSRHRDIDQRFEDLFGLDGQFIIMDEEWPVEKPEPRRVEKVVTEAATGKAARRAQKRQRMQERIAEAQRRAHNEQNLGWGGW</sequence>
<dbReference type="EMBL" id="PKQE01000001">
    <property type="protein sequence ID" value="PLC44485.1"/>
    <property type="molecule type" value="Genomic_DNA"/>
</dbReference>
<gene>
    <name evidence="2" type="ORF">C0Q88_07345</name>
</gene>
<dbReference type="RefSeq" id="WP_102064896.1">
    <property type="nucleotide sequence ID" value="NZ_PKQE01000001.1"/>
</dbReference>
<organism evidence="2 3">
    <name type="scientific">Ralstonia pickettii</name>
    <name type="common">Burkholderia pickettii</name>
    <dbReference type="NCBI Taxonomy" id="329"/>
    <lineage>
        <taxon>Bacteria</taxon>
        <taxon>Pseudomonadati</taxon>
        <taxon>Pseudomonadota</taxon>
        <taxon>Betaproteobacteria</taxon>
        <taxon>Burkholderiales</taxon>
        <taxon>Burkholderiaceae</taxon>
        <taxon>Ralstonia</taxon>
    </lineage>
</organism>
<evidence type="ECO:0000256" key="1">
    <source>
        <dbReference type="SAM" id="MobiDB-lite"/>
    </source>
</evidence>
<evidence type="ECO:0000313" key="3">
    <source>
        <dbReference type="Proteomes" id="UP000234456"/>
    </source>
</evidence>
<comment type="caution">
    <text evidence="2">The sequence shown here is derived from an EMBL/GenBank/DDBJ whole genome shotgun (WGS) entry which is preliminary data.</text>
</comment>
<dbReference type="AlphaFoldDB" id="A0A2N4TXR1"/>
<evidence type="ECO:0000313" key="2">
    <source>
        <dbReference type="EMBL" id="PLC44485.1"/>
    </source>
</evidence>
<accession>A0A2N4TXR1</accession>
<dbReference type="Proteomes" id="UP000234456">
    <property type="component" value="Unassembled WGS sequence"/>
</dbReference>
<name>A0A2N4TXR1_RALPI</name>